<feature type="compositionally biased region" description="Polar residues" evidence="4">
    <location>
        <begin position="801"/>
        <end position="813"/>
    </location>
</feature>
<feature type="region of interest" description="Disordered" evidence="4">
    <location>
        <begin position="1233"/>
        <end position="1252"/>
    </location>
</feature>
<feature type="compositionally biased region" description="Low complexity" evidence="4">
    <location>
        <begin position="177"/>
        <end position="188"/>
    </location>
</feature>
<feature type="compositionally biased region" description="Low complexity" evidence="4">
    <location>
        <begin position="228"/>
        <end position="247"/>
    </location>
</feature>
<feature type="compositionally biased region" description="Polar residues" evidence="4">
    <location>
        <begin position="1029"/>
        <end position="1045"/>
    </location>
</feature>
<feature type="compositionally biased region" description="Basic and acidic residues" evidence="4">
    <location>
        <begin position="785"/>
        <end position="794"/>
    </location>
</feature>
<feature type="compositionally biased region" description="Polar residues" evidence="4">
    <location>
        <begin position="980"/>
        <end position="996"/>
    </location>
</feature>
<dbReference type="FunFam" id="3.40.50.300:FF:001111">
    <property type="entry name" value="neuron navigator 2 isoform X3"/>
    <property type="match status" value="1"/>
</dbReference>
<feature type="compositionally biased region" description="Low complexity" evidence="4">
    <location>
        <begin position="1011"/>
        <end position="1026"/>
    </location>
</feature>
<feature type="region of interest" description="Disordered" evidence="4">
    <location>
        <begin position="1444"/>
        <end position="1464"/>
    </location>
</feature>
<feature type="region of interest" description="Disordered" evidence="4">
    <location>
        <begin position="1329"/>
        <end position="1383"/>
    </location>
</feature>
<feature type="compositionally biased region" description="Polar residues" evidence="4">
    <location>
        <begin position="688"/>
        <end position="706"/>
    </location>
</feature>
<evidence type="ECO:0000256" key="2">
    <source>
        <dbReference type="ARBA" id="ARBA00023054"/>
    </source>
</evidence>
<feature type="compositionally biased region" description="Polar residues" evidence="4">
    <location>
        <begin position="726"/>
        <end position="748"/>
    </location>
</feature>
<feature type="region of interest" description="Disordered" evidence="4">
    <location>
        <begin position="1171"/>
        <end position="1221"/>
    </location>
</feature>
<comment type="caution">
    <text evidence="6">The sequence shown here is derived from an EMBL/GenBank/DDBJ whole genome shotgun (WGS) entry which is preliminary data.</text>
</comment>
<feature type="compositionally biased region" description="Low complexity" evidence="4">
    <location>
        <begin position="79"/>
        <end position="88"/>
    </location>
</feature>
<feature type="compositionally biased region" description="Basic and acidic residues" evidence="4">
    <location>
        <begin position="90"/>
        <end position="111"/>
    </location>
</feature>
<dbReference type="InterPro" id="IPR057126">
    <property type="entry name" value="NAV1-like_ubiquitin-like"/>
</dbReference>
<accession>A0A5N5SQK6</accession>
<dbReference type="CDD" id="cd00009">
    <property type="entry name" value="AAA"/>
    <property type="match status" value="1"/>
</dbReference>
<dbReference type="GO" id="GO:0022008">
    <property type="term" value="P:neurogenesis"/>
    <property type="evidence" value="ECO:0007669"/>
    <property type="project" value="InterPro"/>
</dbReference>
<feature type="compositionally biased region" description="Polar residues" evidence="4">
    <location>
        <begin position="1233"/>
        <end position="1244"/>
    </location>
</feature>
<proteinExistence type="inferred from homology"/>
<evidence type="ECO:0000259" key="5">
    <source>
        <dbReference type="SMART" id="SM00382"/>
    </source>
</evidence>
<dbReference type="InterPro" id="IPR039041">
    <property type="entry name" value="Nav/unc-53"/>
</dbReference>
<dbReference type="PANTHER" id="PTHR12784:SF28">
    <property type="entry name" value="PROTEIN SICKIE"/>
    <property type="match status" value="1"/>
</dbReference>
<organism evidence="6 7">
    <name type="scientific">Armadillidium nasatum</name>
    <dbReference type="NCBI Taxonomy" id="96803"/>
    <lineage>
        <taxon>Eukaryota</taxon>
        <taxon>Metazoa</taxon>
        <taxon>Ecdysozoa</taxon>
        <taxon>Arthropoda</taxon>
        <taxon>Crustacea</taxon>
        <taxon>Multicrustacea</taxon>
        <taxon>Malacostraca</taxon>
        <taxon>Eumalacostraca</taxon>
        <taxon>Peracarida</taxon>
        <taxon>Isopoda</taxon>
        <taxon>Oniscidea</taxon>
        <taxon>Crinocheta</taxon>
        <taxon>Armadillidiidae</taxon>
        <taxon>Armadillidium</taxon>
    </lineage>
</organism>
<feature type="compositionally biased region" description="Basic and acidic residues" evidence="4">
    <location>
        <begin position="40"/>
        <end position="61"/>
    </location>
</feature>
<dbReference type="Gene3D" id="3.40.50.300">
    <property type="entry name" value="P-loop containing nucleotide triphosphate hydrolases"/>
    <property type="match status" value="1"/>
</dbReference>
<feature type="region of interest" description="Disordered" evidence="4">
    <location>
        <begin position="977"/>
        <end position="1056"/>
    </location>
</feature>
<keyword evidence="2 3" id="KW-0175">Coiled coil</keyword>
<feature type="compositionally biased region" description="Low complexity" evidence="4">
    <location>
        <begin position="1290"/>
        <end position="1301"/>
    </location>
</feature>
<sequence>MRVENWKNKQERSSNSSNGNRPVLRGPSPGNANGPYHSAKQKDSMLEKFKLFNNKEKDSKSKNTASAAPDPKDPTAPQRVFVRMSRFSRSSKEGKESSPKSSRRSEDRESSKGSPRSAHRGHRSGDSRDREREKGREKEGKSDVKEGRKADKLTLNLDTGSRCMSSATQVDNSNRTSKMASISSSAKAVQQPKSPTMPQIPSPSSPLSSSGVGTGIPKPTAAVKGTTKSIPDKSSPSSPNVNSPSSNKEYPNKIARNSPAPPIRRTPIGGEAPPTPELRDPKGSLPRQRNLGRREDSNPPSVAMDIGDKIFKQEDSEDVIIDVKPMQPLIRAAQYGYIRGLGGHNGRALPPSLHVSRMALQENSHTVPQKGMRIAPPHLRRHLTPGSPRSPGHIQGHIIDADYSDLECIDLANGYLSDGDVLRSNIGCTTYPPPNMDGYLSEGGASLYAHRLNQRLKEDVVSATEVALLNAINSCNFDRISAALSSADSEATEDASSCGSSRISSSFPLSDAREDESDVNDSNNKNFNDKMGIEGDIYFLRQNTTTKKKERSEATLTEPPRKRRQYQTEDKDFGAIHYILMIAAVLSSGVSDTLNELSEDFLSTSLSTEQTAVLAKAKGLKEVGLKLPVGLSGPSPRKATMGMDPSGAYKVVSSKAHVKKTESSQQTEGQPFKKFDQKKTNFGPAIPSNPSLGQNSGMVNPQVNNSRKTERKTVGGAEKREKILTPSPQVNGDTKKIQNPKTAPSNFGYSKKVGCNSSSSSTGKTVTTSKSKESDPSTNSNGRDSSSHSLDRPRTKLKVSGGTQTTSDLQYMPNTTGFHSDGEYSSNSLGRKYQQIKSYSLNGPAAAQLSQGVRERILQSPYRKVHMSGGEYSPYGQGFYRERSPRLKATDGSLSDNPYSNYAEIQYNSNPYGSPYSWVARNNYAPSVASAPTRPLGGSLTEAESMESLTSSTSSFAAQLQHARATSLTPARLMMHQREMSTSPSPRLARSNSVRSTKSEKVLGLRDGYHSSQPTSPTPPSCSRLPMSPLNTSRGSAYYTPSASRTSKDDECHGSSLSLVSSSSSLYSSQEDKHAHEVRKLKRDLSEAQDKVITLTNQLTTNAHVVAAFEQSLTNMTNRLQQLTATSEQKECELSELRRTIDALRQQSIDAGLTVASLQSMSKELNKIDSKFKNPLGSLTPSKSPAVSIRSKSCLPPSSPASAKPPPHPQQPSNNSNNSTNNVSCSALHVCSSKRTPQSATPEKNGTEFARRHTFTGTCRDLKVSCEGQSNGEMPGGNLVRGTSVESVSSLSSACSGTSHTSNHDKSDNSKLGKKKGWLRSSFTKAFSRNNKNKKLSGGSFSDADDSKQEGEGLSVPSSPLPTRGVTEGEEQQTSEGNSETTEEIELLKRQLWEKDMVLTDIRLEALTSAHQLESLKETINKMRSEMKSLKEDNDRLQRLMASESLASSRSSLPPPDISTDVPPRPLSLTEEVINIDDPTDVLLIDPLDRESKRGTVSVFMGCHGEYEKYMDPSDGSTIQECVIGAISISSKTKWDTLDSLVRRIFKEYLLRVDPSSNLGINSDSIVTYHLGEVTRGRNSPPQELLPCGYLVGEVTNVRITLKGAVINCVDALAFETLIPKSIVQRYISLLTEHRRIILCGPSGTGKTFLAQKLAEFLVCRLGKDPSPGNIATFSVDHKTNKDLGAYLSHVSEQCENNASELPLVIILDNLHYAGALTEVFNGFLSAKYTQCPFIIGTMIQATSCSTTNLQLHHNFRWVLMANHIEPVKGLLAKVSRRKLTHVEVETCTRQPRLQQVLDWLPKCWSHINKFLETHSSSDVTIGPRLFLSCPSSVEGSQVWFADLWNYSMVPYMVEAVREGLQLYGKRASWEDPSTWIQETYPWVQTAHGGAKSLLSMLMRLQEAANFSPQQDTATVSLENMENALESTL</sequence>
<dbReference type="GO" id="GO:0005524">
    <property type="term" value="F:ATP binding"/>
    <property type="evidence" value="ECO:0007669"/>
    <property type="project" value="InterPro"/>
</dbReference>
<reference evidence="6 7" key="1">
    <citation type="journal article" date="2019" name="PLoS Biol.">
        <title>Sex chromosomes control vertical transmission of feminizing Wolbachia symbionts in an isopod.</title>
        <authorList>
            <person name="Becking T."/>
            <person name="Chebbi M.A."/>
            <person name="Giraud I."/>
            <person name="Moumen B."/>
            <person name="Laverre T."/>
            <person name="Caubet Y."/>
            <person name="Peccoud J."/>
            <person name="Gilbert C."/>
            <person name="Cordaux R."/>
        </authorList>
    </citation>
    <scope>NUCLEOTIDE SEQUENCE [LARGE SCALE GENOMIC DNA]</scope>
    <source>
        <strain evidence="6">ANa2</strain>
        <tissue evidence="6">Whole body excluding digestive tract and cuticle</tissue>
    </source>
</reference>
<evidence type="ECO:0000256" key="3">
    <source>
        <dbReference type="SAM" id="Coils"/>
    </source>
</evidence>
<dbReference type="SMART" id="SM00382">
    <property type="entry name" value="AAA"/>
    <property type="match status" value="1"/>
</dbReference>
<evidence type="ECO:0000256" key="4">
    <source>
        <dbReference type="SAM" id="MobiDB-lite"/>
    </source>
</evidence>
<dbReference type="Pfam" id="PF25408">
    <property type="entry name" value="AAA_lid_NAV1"/>
    <property type="match status" value="1"/>
</dbReference>
<dbReference type="SUPFAM" id="SSF52540">
    <property type="entry name" value="P-loop containing nucleoside triphosphate hydrolases"/>
    <property type="match status" value="1"/>
</dbReference>
<dbReference type="InterPro" id="IPR027417">
    <property type="entry name" value="P-loop_NTPase"/>
</dbReference>
<dbReference type="EMBL" id="SEYY01021647">
    <property type="protein sequence ID" value="KAB7496192.1"/>
    <property type="molecule type" value="Genomic_DNA"/>
</dbReference>
<feature type="region of interest" description="Disordered" evidence="4">
    <location>
        <begin position="657"/>
        <end position="813"/>
    </location>
</feature>
<gene>
    <name evidence="6" type="primary">NAV2</name>
    <name evidence="6" type="ORF">Anas_10254</name>
</gene>
<feature type="compositionally biased region" description="Low complexity" evidence="4">
    <location>
        <begin position="750"/>
        <end position="769"/>
    </location>
</feature>
<feature type="compositionally biased region" description="Polar residues" evidence="4">
    <location>
        <begin position="156"/>
        <end position="176"/>
    </location>
</feature>
<feature type="region of interest" description="Disordered" evidence="4">
    <location>
        <begin position="1"/>
        <end position="304"/>
    </location>
</feature>
<feature type="compositionally biased region" description="Basic and acidic residues" evidence="4">
    <location>
        <begin position="123"/>
        <end position="152"/>
    </location>
</feature>
<feature type="compositionally biased region" description="Basic and acidic residues" evidence="4">
    <location>
        <begin position="707"/>
        <end position="723"/>
    </location>
</feature>
<evidence type="ECO:0000313" key="6">
    <source>
        <dbReference type="EMBL" id="KAB7496192.1"/>
    </source>
</evidence>
<dbReference type="InterPro" id="IPR057568">
    <property type="entry name" value="CortBP2_NAV1-like_AAA_lid"/>
</dbReference>
<protein>
    <submittedName>
        <fullName evidence="6">Neuron navigator 2</fullName>
    </submittedName>
</protein>
<dbReference type="PANTHER" id="PTHR12784">
    <property type="entry name" value="STEERIN"/>
    <property type="match status" value="1"/>
</dbReference>
<feature type="compositionally biased region" description="Low complexity" evidence="4">
    <location>
        <begin position="493"/>
        <end position="506"/>
    </location>
</feature>
<dbReference type="GO" id="GO:0016887">
    <property type="term" value="F:ATP hydrolysis activity"/>
    <property type="evidence" value="ECO:0007669"/>
    <property type="project" value="InterPro"/>
</dbReference>
<dbReference type="OrthoDB" id="2161974at2759"/>
<feature type="coiled-coil region" evidence="3">
    <location>
        <begin position="1071"/>
        <end position="1147"/>
    </location>
</feature>
<feature type="compositionally biased region" description="Pro residues" evidence="4">
    <location>
        <begin position="1197"/>
        <end position="1210"/>
    </location>
</feature>
<feature type="compositionally biased region" description="Basic and acidic residues" evidence="4">
    <location>
        <begin position="1302"/>
        <end position="1311"/>
    </location>
</feature>
<feature type="compositionally biased region" description="Basic and acidic residues" evidence="4">
    <location>
        <begin position="997"/>
        <end position="1009"/>
    </location>
</feature>
<feature type="compositionally biased region" description="Low complexity" evidence="4">
    <location>
        <begin position="1211"/>
        <end position="1221"/>
    </location>
</feature>
<dbReference type="Proteomes" id="UP000326759">
    <property type="component" value="Unassembled WGS sequence"/>
</dbReference>
<feature type="region of interest" description="Disordered" evidence="4">
    <location>
        <begin position="1290"/>
        <end position="1314"/>
    </location>
</feature>
<dbReference type="InterPro" id="IPR003593">
    <property type="entry name" value="AAA+_ATPase"/>
</dbReference>
<feature type="region of interest" description="Disordered" evidence="4">
    <location>
        <begin position="493"/>
        <end position="528"/>
    </location>
</feature>
<dbReference type="InterPro" id="IPR003959">
    <property type="entry name" value="ATPase_AAA_core"/>
</dbReference>
<dbReference type="Pfam" id="PF00004">
    <property type="entry name" value="AAA"/>
    <property type="match status" value="1"/>
</dbReference>
<comment type="similarity">
    <text evidence="1">Belongs to the Nav/unc-53 family.</text>
</comment>
<feature type="compositionally biased region" description="Basic and acidic residues" evidence="4">
    <location>
        <begin position="1"/>
        <end position="12"/>
    </location>
</feature>
<feature type="domain" description="AAA+ ATPase" evidence="5">
    <location>
        <begin position="1633"/>
        <end position="1789"/>
    </location>
</feature>
<name>A0A5N5SQK6_9CRUS</name>
<dbReference type="Pfam" id="PF23092">
    <property type="entry name" value="Ubiquitin_6"/>
    <property type="match status" value="1"/>
</dbReference>
<feature type="region of interest" description="Disordered" evidence="4">
    <location>
        <begin position="544"/>
        <end position="565"/>
    </location>
</feature>
<evidence type="ECO:0000256" key="1">
    <source>
        <dbReference type="ARBA" id="ARBA00006255"/>
    </source>
</evidence>
<evidence type="ECO:0000313" key="7">
    <source>
        <dbReference type="Proteomes" id="UP000326759"/>
    </source>
</evidence>
<keyword evidence="7" id="KW-1185">Reference proteome</keyword>